<protein>
    <submittedName>
        <fullName evidence="1">Uncharacterized protein</fullName>
    </submittedName>
</protein>
<reference evidence="1" key="1">
    <citation type="submission" date="2014-09" db="EMBL/GenBank/DDBJ databases">
        <authorList>
            <person name="Magalhaes I.L.F."/>
            <person name="Oliveira U."/>
            <person name="Santos F.R."/>
            <person name="Vidigal T.H.D.A."/>
            <person name="Brescovit A.D."/>
            <person name="Santos A.J."/>
        </authorList>
    </citation>
    <scope>NUCLEOTIDE SEQUENCE</scope>
    <source>
        <tissue evidence="1">Shoot tissue taken approximately 20 cm above the soil surface</tissue>
    </source>
</reference>
<accession>A0A0A9BUQ5</accession>
<evidence type="ECO:0000313" key="1">
    <source>
        <dbReference type="EMBL" id="JAD62987.1"/>
    </source>
</evidence>
<reference evidence="1" key="2">
    <citation type="journal article" date="2015" name="Data Brief">
        <title>Shoot transcriptome of the giant reed, Arundo donax.</title>
        <authorList>
            <person name="Barrero R.A."/>
            <person name="Guerrero F.D."/>
            <person name="Moolhuijzen P."/>
            <person name="Goolsby J.A."/>
            <person name="Tidwell J."/>
            <person name="Bellgard S.E."/>
            <person name="Bellgard M.I."/>
        </authorList>
    </citation>
    <scope>NUCLEOTIDE SEQUENCE</scope>
    <source>
        <tissue evidence="1">Shoot tissue taken approximately 20 cm above the soil surface</tissue>
    </source>
</reference>
<proteinExistence type="predicted"/>
<dbReference type="EMBL" id="GBRH01234908">
    <property type="protein sequence ID" value="JAD62987.1"/>
    <property type="molecule type" value="Transcribed_RNA"/>
</dbReference>
<dbReference type="AlphaFoldDB" id="A0A0A9BUQ5"/>
<sequence length="29" mass="3299">MCNSFCGWMFIFLGGLNRANCIKQVDLNC</sequence>
<organism evidence="1">
    <name type="scientific">Arundo donax</name>
    <name type="common">Giant reed</name>
    <name type="synonym">Donax arundinaceus</name>
    <dbReference type="NCBI Taxonomy" id="35708"/>
    <lineage>
        <taxon>Eukaryota</taxon>
        <taxon>Viridiplantae</taxon>
        <taxon>Streptophyta</taxon>
        <taxon>Embryophyta</taxon>
        <taxon>Tracheophyta</taxon>
        <taxon>Spermatophyta</taxon>
        <taxon>Magnoliopsida</taxon>
        <taxon>Liliopsida</taxon>
        <taxon>Poales</taxon>
        <taxon>Poaceae</taxon>
        <taxon>PACMAD clade</taxon>
        <taxon>Arundinoideae</taxon>
        <taxon>Arundineae</taxon>
        <taxon>Arundo</taxon>
    </lineage>
</organism>
<name>A0A0A9BUQ5_ARUDO</name>